<gene>
    <name evidence="2" type="ORF">Slin15195_G129940</name>
</gene>
<proteinExistence type="predicted"/>
<keyword evidence="3" id="KW-1185">Reference proteome</keyword>
<feature type="compositionally biased region" description="Basic and acidic residues" evidence="1">
    <location>
        <begin position="204"/>
        <end position="214"/>
    </location>
</feature>
<sequence length="234" mass="26279">MAHTRRRTDTSAARQPHSLGRSSALDRPDTPHAGTSATARLDTVDDRAALLPLQNSLLDNFTTRVALLDNSSRSKLDIRVQRQLDDVKNIKVSRYVNRLRSEDSFGLSLLAVWAIFGEDGEWPGARILGGLCDVSSGERSFEQAFQRLQTARHARRQTLQLRLLHQKRATPRSKVHKWTVTDIHDAIETWSADDPAHRDKALLTNLREQKKSLPHDSTPASASKDPTRTLTIPE</sequence>
<organism evidence="2 3">
    <name type="scientific">Septoria linicola</name>
    <dbReference type="NCBI Taxonomy" id="215465"/>
    <lineage>
        <taxon>Eukaryota</taxon>
        <taxon>Fungi</taxon>
        <taxon>Dikarya</taxon>
        <taxon>Ascomycota</taxon>
        <taxon>Pezizomycotina</taxon>
        <taxon>Dothideomycetes</taxon>
        <taxon>Dothideomycetidae</taxon>
        <taxon>Mycosphaerellales</taxon>
        <taxon>Mycosphaerellaceae</taxon>
        <taxon>Septoria</taxon>
    </lineage>
</organism>
<evidence type="ECO:0000313" key="2">
    <source>
        <dbReference type="EMBL" id="USW59675.1"/>
    </source>
</evidence>
<feature type="region of interest" description="Disordered" evidence="1">
    <location>
        <begin position="1"/>
        <end position="37"/>
    </location>
</feature>
<evidence type="ECO:0000313" key="3">
    <source>
        <dbReference type="Proteomes" id="UP001056384"/>
    </source>
</evidence>
<dbReference type="EMBL" id="CP099431">
    <property type="protein sequence ID" value="USW59675.1"/>
    <property type="molecule type" value="Genomic_DNA"/>
</dbReference>
<protein>
    <submittedName>
        <fullName evidence="2">Uncharacterized protein</fullName>
    </submittedName>
</protein>
<feature type="region of interest" description="Disordered" evidence="1">
    <location>
        <begin position="204"/>
        <end position="234"/>
    </location>
</feature>
<dbReference type="AlphaFoldDB" id="A0A9Q9B2Y7"/>
<accession>A0A9Q9B2Y7</accession>
<dbReference type="Proteomes" id="UP001056384">
    <property type="component" value="Chromosome 14"/>
</dbReference>
<evidence type="ECO:0000256" key="1">
    <source>
        <dbReference type="SAM" id="MobiDB-lite"/>
    </source>
</evidence>
<reference evidence="2" key="1">
    <citation type="submission" date="2022-06" db="EMBL/GenBank/DDBJ databases">
        <title>Complete genome sequences of two strains of the flax pathogen Septoria linicola.</title>
        <authorList>
            <person name="Lapalu N."/>
            <person name="Simon A."/>
            <person name="Demenou B."/>
            <person name="Paumier D."/>
            <person name="Guillot M.-P."/>
            <person name="Gout L."/>
            <person name="Valade R."/>
        </authorList>
    </citation>
    <scope>NUCLEOTIDE SEQUENCE</scope>
    <source>
        <strain evidence="2">SE15195</strain>
    </source>
</reference>
<name>A0A9Q9B2Y7_9PEZI</name>